<dbReference type="InterPro" id="IPR025646">
    <property type="entry name" value="DUF4350"/>
</dbReference>
<organism evidence="3 4">
    <name type="scientific">Brevundimonas subvibrioides (strain ATCC 15264 / DSM 4735 / LMG 14903 / NBRC 16000 / CB 81)</name>
    <name type="common">Caulobacter subvibrioides</name>
    <dbReference type="NCBI Taxonomy" id="633149"/>
    <lineage>
        <taxon>Bacteria</taxon>
        <taxon>Pseudomonadati</taxon>
        <taxon>Pseudomonadota</taxon>
        <taxon>Alphaproteobacteria</taxon>
        <taxon>Caulobacterales</taxon>
        <taxon>Caulobacteraceae</taxon>
        <taxon>Brevundimonas</taxon>
    </lineage>
</organism>
<dbReference type="AlphaFoldDB" id="D9QH96"/>
<dbReference type="InParanoid" id="D9QH96"/>
<reference evidence="4" key="1">
    <citation type="journal article" date="2011" name="J. Bacteriol.">
        <title>Genome sequences of eight morphologically diverse alphaproteobacteria.</title>
        <authorList>
            <consortium name="US DOE Joint Genome Institute"/>
            <person name="Brown P.J."/>
            <person name="Kysela D.T."/>
            <person name="Buechlein A."/>
            <person name="Hemmerich C."/>
            <person name="Brun Y.V."/>
        </authorList>
    </citation>
    <scope>NUCLEOTIDE SEQUENCE [LARGE SCALE GENOMIC DNA]</scope>
    <source>
        <strain evidence="4">ATCC 15264 / DSM 4735 / LMG 14903 / NBRC 16000 / CB 81</strain>
    </source>
</reference>
<proteinExistence type="predicted"/>
<evidence type="ECO:0000313" key="4">
    <source>
        <dbReference type="Proteomes" id="UP000002696"/>
    </source>
</evidence>
<dbReference type="Pfam" id="PF14258">
    <property type="entry name" value="DUF4350"/>
    <property type="match status" value="1"/>
</dbReference>
<feature type="domain" description="DUF4350" evidence="2">
    <location>
        <begin position="54"/>
        <end position="242"/>
    </location>
</feature>
<dbReference type="EMBL" id="CP002102">
    <property type="protein sequence ID" value="ADL01062.1"/>
    <property type="molecule type" value="Genomic_DNA"/>
</dbReference>
<keyword evidence="1" id="KW-0472">Membrane</keyword>
<keyword evidence="4" id="KW-1185">Reference proteome</keyword>
<dbReference type="RefSeq" id="WP_013269164.1">
    <property type="nucleotide sequence ID" value="NC_014375.1"/>
</dbReference>
<name>D9QH96_BRESC</name>
<feature type="transmembrane region" description="Helical" evidence="1">
    <location>
        <begin position="270"/>
        <end position="292"/>
    </location>
</feature>
<feature type="transmembrane region" description="Helical" evidence="1">
    <location>
        <begin position="20"/>
        <end position="40"/>
    </location>
</feature>
<sequence>MAHVSLSKGGSGAFTPLTMILVLVIGVAALAGLGILSAYAPELKSGDDGGTHALSRSSVGYAALPRLLRATGTPVVLNRGSLGNGSSDSFLILTPSVGTPPVLIEDMRHEGSVMVVLPKWNYTPLPDHRGWVSTVGVVSADQALSVLPQEMRYGTTLSDLPGRQPVSLRRAADALLTDQAVVIDTHRRIVGSQWMPVIVDADGGTVLATHRETGLYVLADADVLNTQGLKSLAGARTALALLDALRPHGTPVVFDLTLHGFQRTRNLGRLLLEPPFVGMTVVLVALILFAGWQATVRYGPARQNGRVVALGKRALADNTAALVRMAGREHHMGPPYALLVRAAVARAIGAPRDLAGDDLDAFLDRVGVIAGATRPYTALAESARAARTPGDLIRVARDLHRWTQEMTRARQ</sequence>
<dbReference type="STRING" id="633149.Bresu_1751"/>
<keyword evidence="1" id="KW-1133">Transmembrane helix</keyword>
<dbReference type="BioCyc" id="BSUB633149:G1GM8-1745-MONOMER"/>
<dbReference type="KEGG" id="bsb:Bresu_1751"/>
<gene>
    <name evidence="3" type="ordered locus">Bresu_1751</name>
</gene>
<dbReference type="HOGENOM" id="CLU_047546_0_0_5"/>
<evidence type="ECO:0000259" key="2">
    <source>
        <dbReference type="Pfam" id="PF14258"/>
    </source>
</evidence>
<protein>
    <recommendedName>
        <fullName evidence="2">DUF4350 domain-containing protein</fullName>
    </recommendedName>
</protein>
<dbReference type="Proteomes" id="UP000002696">
    <property type="component" value="Chromosome"/>
</dbReference>
<dbReference type="OrthoDB" id="7198805at2"/>
<dbReference type="eggNOG" id="ENOG502ZSFJ">
    <property type="taxonomic scope" value="Bacteria"/>
</dbReference>
<keyword evidence="1" id="KW-0812">Transmembrane</keyword>
<evidence type="ECO:0000256" key="1">
    <source>
        <dbReference type="SAM" id="Phobius"/>
    </source>
</evidence>
<accession>D9QH96</accession>
<evidence type="ECO:0000313" key="3">
    <source>
        <dbReference type="EMBL" id="ADL01062.1"/>
    </source>
</evidence>